<evidence type="ECO:0000256" key="2">
    <source>
        <dbReference type="SAM" id="SignalP"/>
    </source>
</evidence>
<dbReference type="Pfam" id="PF23759">
    <property type="entry name" value="GBD_T9SS_assoc"/>
    <property type="match status" value="1"/>
</dbReference>
<evidence type="ECO:0000256" key="1">
    <source>
        <dbReference type="ARBA" id="ARBA00022729"/>
    </source>
</evidence>
<evidence type="ECO:0000259" key="4">
    <source>
        <dbReference type="Pfam" id="PF18962"/>
    </source>
</evidence>
<protein>
    <submittedName>
        <fullName evidence="6">T9SS type A sorting domain-containing protein</fullName>
    </submittedName>
</protein>
<dbReference type="Gene3D" id="2.60.120.380">
    <property type="match status" value="2"/>
</dbReference>
<dbReference type="Pfam" id="PF18962">
    <property type="entry name" value="Por_Secre_tail"/>
    <property type="match status" value="1"/>
</dbReference>
<evidence type="ECO:0000259" key="5">
    <source>
        <dbReference type="Pfam" id="PF23759"/>
    </source>
</evidence>
<feature type="domain" description="Secretion system C-terminal sorting" evidence="4">
    <location>
        <begin position="1040"/>
        <end position="1102"/>
    </location>
</feature>
<reference evidence="7" key="1">
    <citation type="journal article" date="2019" name="Int. J. Syst. Evol. Microbiol.">
        <title>The Global Catalogue of Microorganisms (GCM) 10K type strain sequencing project: providing services to taxonomists for standard genome sequencing and annotation.</title>
        <authorList>
            <consortium name="The Broad Institute Genomics Platform"/>
            <consortium name="The Broad Institute Genome Sequencing Center for Infectious Disease"/>
            <person name="Wu L."/>
            <person name="Ma J."/>
        </authorList>
    </citation>
    <scope>NUCLEOTIDE SEQUENCE [LARGE SCALE GENOMIC DNA]</scope>
    <source>
        <strain evidence="7">KCTC 42808</strain>
    </source>
</reference>
<dbReference type="NCBIfam" id="TIGR04183">
    <property type="entry name" value="Por_Secre_tail"/>
    <property type="match status" value="1"/>
</dbReference>
<accession>A0ABW5K4E5</accession>
<sequence>MKKFTFFGFVMLLFCLQSYSQDTCASATPVTPGTITGTTITDATFSADMTLPSGDNAAWFVYTATADGTIDVYSCFGGADTDLAVGSGACGAFTDIVANDDACDLGSGSFFASEVLNYAVVAGNDYYIEWSDQWSAGPFDWTLTFTPAPDCPVPTNFAPTTQSTTTTEFTWTAGGDETSWEVGITQPDATEPDNPVLVSQAAATFGHDPGETKLYWVRAICGVGDVSEWVTLEYTSLLVDPPVNDNCDGALPLDCGITINGNTENATVSGLSATCGSYTSSNPLDLFYSFVANGTSSYTVSLDQPAGETGLDGVVFIYSGPCNDLTTIECSDGGNPEEVFLDAPVAGTYFVRIFDYSGTSAFTLDLTCTDPPACTQAVVDSSVVVESCNPDGTGTFTVDHVISNAGDAGTVFDDGINTYPLIVGTVTTGPYNSGDSVDINVSGVDPDCDFTVGTYTNTCPQPAPANDECVDAEPISCGETVSGSTIDATDSGDNSSNDVWYVLAGTANGEEITASLCGSDYDTYIRVFDSCGGAQVAFNDDATGVCSPQSQVTFTSDGATTYYIMVEGFSTNNGNFDLAITCVPPPSCVPATFTLANGANNCPTEAFFVEVDITDLGTASTVNISDDTGVLEAGVGIGSYFVGPYLASTTVNIAIEDAAGDICNGTDSIITPESCPPENIDCANATTIACGETINATSSGSTGTQEDSGCFMGDNGIWFTFTGTGDDMTVDTIASFDHEVAITSGACGALVNVVCDDQSVGAETHTFTSVLNETYYVYVAHYSSGSTTTGTVDITLSCAAIPTCTPTTVDSSTIVGDCVNNEFSVDVVVSNVGDGTIITDGTNNYAIIAGTVTVGPYVADGTSITLDVVHSDADCDFTIGAFDYVCPPSNDEVPGAIELIIGDTMCDGKTVATNVGATTSVEAGATCGTPEGDVWFKVIVPSTGEVTIETSSSTGINPISDTVMTVYSGVSGALVEVECNDDGGAGLFSLIELTGLNPGDTLFVRVWEFGDDTKGSFDICAWSPSTLGIEQNNFEGFSYYPNPVKGTLNFNTNVSIEKVSVFNMLGQRVINLTETNIQNIDMSSLQVGAYIVQVSINNQTKTIHVIKE</sequence>
<feature type="domain" description="T9SS-like galactose binding" evidence="5">
    <location>
        <begin position="909"/>
        <end position="983"/>
    </location>
</feature>
<evidence type="ECO:0000313" key="6">
    <source>
        <dbReference type="EMBL" id="MFD2543788.1"/>
    </source>
</evidence>
<dbReference type="RefSeq" id="WP_379906049.1">
    <property type="nucleotide sequence ID" value="NZ_JBHULM010000045.1"/>
</dbReference>
<dbReference type="Proteomes" id="UP001597467">
    <property type="component" value="Unassembled WGS sequence"/>
</dbReference>
<feature type="domain" description="Peptidase C-terminal archaeal/bacterial" evidence="3">
    <location>
        <begin position="287"/>
        <end position="353"/>
    </location>
</feature>
<keyword evidence="1 2" id="KW-0732">Signal</keyword>
<evidence type="ECO:0000259" key="3">
    <source>
        <dbReference type="Pfam" id="PF04151"/>
    </source>
</evidence>
<dbReference type="EMBL" id="JBHULM010000045">
    <property type="protein sequence ID" value="MFD2543788.1"/>
    <property type="molecule type" value="Genomic_DNA"/>
</dbReference>
<dbReference type="InterPro" id="IPR026444">
    <property type="entry name" value="Secre_tail"/>
</dbReference>
<name>A0ABW5K4E5_9FLAO</name>
<feature type="signal peptide" evidence="2">
    <location>
        <begin position="1"/>
        <end position="20"/>
    </location>
</feature>
<evidence type="ECO:0000313" key="7">
    <source>
        <dbReference type="Proteomes" id="UP001597467"/>
    </source>
</evidence>
<comment type="caution">
    <text evidence="6">The sequence shown here is derived from an EMBL/GenBank/DDBJ whole genome shotgun (WGS) entry which is preliminary data.</text>
</comment>
<proteinExistence type="predicted"/>
<dbReference type="InterPro" id="IPR056600">
    <property type="entry name" value="GBD_T9SS_assoc"/>
</dbReference>
<dbReference type="InterPro" id="IPR007280">
    <property type="entry name" value="Peptidase_C_arc/bac"/>
</dbReference>
<feature type="chain" id="PRO_5045458645" evidence="2">
    <location>
        <begin position="21"/>
        <end position="1108"/>
    </location>
</feature>
<organism evidence="6 7">
    <name type="scientific">Lacinutrix gracilariae</name>
    <dbReference type="NCBI Taxonomy" id="1747198"/>
    <lineage>
        <taxon>Bacteria</taxon>
        <taxon>Pseudomonadati</taxon>
        <taxon>Bacteroidota</taxon>
        <taxon>Flavobacteriia</taxon>
        <taxon>Flavobacteriales</taxon>
        <taxon>Flavobacteriaceae</taxon>
        <taxon>Lacinutrix</taxon>
    </lineage>
</organism>
<dbReference type="Pfam" id="PF04151">
    <property type="entry name" value="PPC"/>
    <property type="match status" value="1"/>
</dbReference>
<keyword evidence="7" id="KW-1185">Reference proteome</keyword>
<gene>
    <name evidence="6" type="ORF">ACFSSB_15785</name>
</gene>